<dbReference type="GeneID" id="95979217"/>
<evidence type="ECO:0008006" key="4">
    <source>
        <dbReference type="Google" id="ProtNLM"/>
    </source>
</evidence>
<dbReference type="InterPro" id="IPR036703">
    <property type="entry name" value="MOB_kinase_act_sf"/>
</dbReference>
<dbReference type="SMART" id="SM01388">
    <property type="entry name" value="Mob1_phocein"/>
    <property type="match status" value="1"/>
</dbReference>
<dbReference type="Pfam" id="PF03637">
    <property type="entry name" value="Mob1_phocein"/>
    <property type="match status" value="2"/>
</dbReference>
<dbReference type="SUPFAM" id="SSF101152">
    <property type="entry name" value="Mob1/phocein"/>
    <property type="match status" value="1"/>
</dbReference>
<feature type="region of interest" description="Disordered" evidence="1">
    <location>
        <begin position="304"/>
        <end position="351"/>
    </location>
</feature>
<sequence length="351" mass="39003">MTSFFSNMRGFGRQSNKGPQQPHQQQNKGAGVASSPVYQTSPSLTPLSSQQLPNSPAMSSTMSFDSNPGSEGGNQHRNLPFFFREKYATLIVKGNFMTLAAKPVLIEEGEWLAHQVVEQNRLLDGMLKIIQEQDRNTGLPICNTHSCPAMTAGNTTYTWLNNNKESVRVPAPQYISYVQKWITGKVTDPSLFPTETFSATTAPPPLSSASADPNATWLGKSSNFPPNFGADIRNIYRQMLRCYAHIYHSHWMEFWHLGAYKELNTCFIHFVNVGRLFGLLGDKELEPMMPLIDIWLEKGWLPRPASSGGSTTNASASAPQQQQSKKENFGDQSDRRDMQPPQRPASSTGGQ</sequence>
<dbReference type="InterPro" id="IPR005301">
    <property type="entry name" value="MOB_kinase_act_fam"/>
</dbReference>
<gene>
    <name evidence="2" type="ORF">AAFC00_005518</name>
</gene>
<feature type="compositionally biased region" description="Polar residues" evidence="1">
    <location>
        <begin position="54"/>
        <end position="77"/>
    </location>
</feature>
<dbReference type="Proteomes" id="UP001562354">
    <property type="component" value="Unassembled WGS sequence"/>
</dbReference>
<dbReference type="Gene3D" id="1.20.140.30">
    <property type="entry name" value="MOB kinase activator"/>
    <property type="match status" value="1"/>
</dbReference>
<protein>
    <recommendedName>
        <fullName evidence="4">Mob1/phocein</fullName>
    </recommendedName>
</protein>
<evidence type="ECO:0000256" key="1">
    <source>
        <dbReference type="SAM" id="MobiDB-lite"/>
    </source>
</evidence>
<feature type="compositionally biased region" description="Polar residues" evidence="1">
    <location>
        <begin position="13"/>
        <end position="28"/>
    </location>
</feature>
<organism evidence="2 3">
    <name type="scientific">Neodothiora populina</name>
    <dbReference type="NCBI Taxonomy" id="2781224"/>
    <lineage>
        <taxon>Eukaryota</taxon>
        <taxon>Fungi</taxon>
        <taxon>Dikarya</taxon>
        <taxon>Ascomycota</taxon>
        <taxon>Pezizomycotina</taxon>
        <taxon>Dothideomycetes</taxon>
        <taxon>Dothideomycetidae</taxon>
        <taxon>Dothideales</taxon>
        <taxon>Dothioraceae</taxon>
        <taxon>Neodothiora</taxon>
    </lineage>
</organism>
<dbReference type="RefSeq" id="XP_069203140.1">
    <property type="nucleotide sequence ID" value="XM_069345311.1"/>
</dbReference>
<reference evidence="2 3" key="1">
    <citation type="submission" date="2024-07" db="EMBL/GenBank/DDBJ databases">
        <title>Draft sequence of the Neodothiora populina.</title>
        <authorList>
            <person name="Drown D.D."/>
            <person name="Schuette U.S."/>
            <person name="Buechlein A.B."/>
            <person name="Rusch D.R."/>
            <person name="Winton L.W."/>
            <person name="Adams G.A."/>
        </authorList>
    </citation>
    <scope>NUCLEOTIDE SEQUENCE [LARGE SCALE GENOMIC DNA]</scope>
    <source>
        <strain evidence="2 3">CPC 39397</strain>
    </source>
</reference>
<proteinExistence type="predicted"/>
<name>A0ABR3PL48_9PEZI</name>
<evidence type="ECO:0000313" key="3">
    <source>
        <dbReference type="Proteomes" id="UP001562354"/>
    </source>
</evidence>
<keyword evidence="3" id="KW-1185">Reference proteome</keyword>
<accession>A0ABR3PL48</accession>
<feature type="compositionally biased region" description="Low complexity" evidence="1">
    <location>
        <begin position="305"/>
        <end position="323"/>
    </location>
</feature>
<evidence type="ECO:0000313" key="2">
    <source>
        <dbReference type="EMBL" id="KAL1306868.1"/>
    </source>
</evidence>
<dbReference type="PANTHER" id="PTHR22599">
    <property type="entry name" value="MPS ONE BINDER KINASE ACTIVATOR-LIKE MOB"/>
    <property type="match status" value="1"/>
</dbReference>
<comment type="caution">
    <text evidence="2">The sequence shown here is derived from an EMBL/GenBank/DDBJ whole genome shotgun (WGS) entry which is preliminary data.</text>
</comment>
<feature type="compositionally biased region" description="Low complexity" evidence="1">
    <location>
        <begin position="39"/>
        <end position="53"/>
    </location>
</feature>
<feature type="region of interest" description="Disordered" evidence="1">
    <location>
        <begin position="1"/>
        <end position="77"/>
    </location>
</feature>
<feature type="compositionally biased region" description="Basic and acidic residues" evidence="1">
    <location>
        <begin position="324"/>
        <end position="338"/>
    </location>
</feature>
<dbReference type="EMBL" id="JBFMKM010000004">
    <property type="protein sequence ID" value="KAL1306868.1"/>
    <property type="molecule type" value="Genomic_DNA"/>
</dbReference>